<feature type="transmembrane region" description="Helical" evidence="8">
    <location>
        <begin position="867"/>
        <end position="884"/>
    </location>
</feature>
<protein>
    <submittedName>
        <fullName evidence="10">Ankyrin repeat domain-containing protein 1</fullName>
    </submittedName>
</protein>
<organism evidence="10 11">
    <name type="scientific">Hondaea fermentalgiana</name>
    <dbReference type="NCBI Taxonomy" id="2315210"/>
    <lineage>
        <taxon>Eukaryota</taxon>
        <taxon>Sar</taxon>
        <taxon>Stramenopiles</taxon>
        <taxon>Bigyra</taxon>
        <taxon>Labyrinthulomycetes</taxon>
        <taxon>Thraustochytrida</taxon>
        <taxon>Thraustochytriidae</taxon>
        <taxon>Hondaea</taxon>
    </lineage>
</organism>
<feature type="repeat" description="ANK" evidence="7">
    <location>
        <begin position="440"/>
        <end position="472"/>
    </location>
</feature>
<dbReference type="InterPro" id="IPR002110">
    <property type="entry name" value="Ankyrin_rpt"/>
</dbReference>
<evidence type="ECO:0000256" key="2">
    <source>
        <dbReference type="ARBA" id="ARBA00022692"/>
    </source>
</evidence>
<reference evidence="10 11" key="1">
    <citation type="submission" date="2017-12" db="EMBL/GenBank/DDBJ databases">
        <title>Sequencing, de novo assembly and annotation of complete genome of a new Thraustochytrid species, strain FCC1311.</title>
        <authorList>
            <person name="Sedici K."/>
            <person name="Godart F."/>
            <person name="Aiese Cigliano R."/>
            <person name="Sanseverino W."/>
            <person name="Barakat M."/>
            <person name="Ortet P."/>
            <person name="Marechal E."/>
            <person name="Cagnac O."/>
            <person name="Amato A."/>
        </authorList>
    </citation>
    <scope>NUCLEOTIDE SEQUENCE [LARGE SCALE GENOMIC DNA]</scope>
</reference>
<dbReference type="Proteomes" id="UP000241890">
    <property type="component" value="Unassembled WGS sequence"/>
</dbReference>
<dbReference type="AlphaFoldDB" id="A0A2R5GNF5"/>
<keyword evidence="6 8" id="KW-0472">Membrane</keyword>
<evidence type="ECO:0000313" key="11">
    <source>
        <dbReference type="Proteomes" id="UP000241890"/>
    </source>
</evidence>
<keyword evidence="3" id="KW-0677">Repeat</keyword>
<evidence type="ECO:0000256" key="1">
    <source>
        <dbReference type="ARBA" id="ARBA00004141"/>
    </source>
</evidence>
<evidence type="ECO:0000259" key="9">
    <source>
        <dbReference type="Pfam" id="PF08016"/>
    </source>
</evidence>
<feature type="transmembrane region" description="Helical" evidence="8">
    <location>
        <begin position="1229"/>
        <end position="1248"/>
    </location>
</feature>
<feature type="domain" description="Polycystin cation channel PKD1/PKD2" evidence="9">
    <location>
        <begin position="960"/>
        <end position="1145"/>
    </location>
</feature>
<dbReference type="InterPro" id="IPR036770">
    <property type="entry name" value="Ankyrin_rpt-contain_sf"/>
</dbReference>
<proteinExistence type="predicted"/>
<keyword evidence="11" id="KW-1185">Reference proteome</keyword>
<evidence type="ECO:0000256" key="7">
    <source>
        <dbReference type="PROSITE-ProRule" id="PRU00023"/>
    </source>
</evidence>
<keyword evidence="4 8" id="KW-1133">Transmembrane helix</keyword>
<keyword evidence="5 7" id="KW-0040">ANK repeat</keyword>
<sequence length="1262" mass="141291">MALEKLERLGKIFVLVQPQLKKLDKALITNVLSRDAALETLTGGTIDFASEEEKTDFLDALESNGMGGVDTEALIQLPDDLGAVTAQSASDIPPEAREEALQRVLVRLLLAVLLPNPERRPQETEKVLVKSFVSEQRRACGQADPAAQPSMRDLNHELRSFKEALGKSLKDLVALHEAIHVPESCFDIMYMRASGNASDDSMETKLLRAARRADFETCKRILQTDPEVDPLGARGPPTEEELRVFQRNAADTESDPDQLQGTPRSSLDYLIAAIARIRTGRNAFGLTENSRNEEVSRRFKAAKLQELQSARDVVALMLERGTDAGKLSHIFARALRSFDVKTLQTPLHLAIEMKSPEMVAVLCENGAESDDKALLATVDLGHVEILQILEKVGNASPNQYRGELNRTLLHLACNKPDAGDDDFVQMLIQMNGAVNEVDMIGRTALHNAAAMGNLSAVRSLLEAGANETLPTRREGSTVIHEAAKMGRISVLQFVLRNASGETVDAVDMQGRTPLCYAFKRHSEENEEVVSTGLENIESSDGLKNFIAMLKQRVVSAEALRGIGRTREMSELVNLIRKRFPPANHYQLSTEDLQSIEVAQEMKAFVELIKNRYRELDALSPNFKVVDSSKLVRDLHVLPLMRQLVCLISLSRGMPSRRDRLLSEENLIYIESSYELREFAVLIHRRIGLADSSCTTANEVRVFKFNLVLASGSAFCTESNNDSMPNLDGEILSFFPQDICQNLERLSGGSEKNEKEQKEQKEQKELQDILRNCFEELFVEIRKTDAVLGILLDAGADIDHVDDQGNPAFDDDYRIEYFKTREEELRAALEKRSKLAHDQPIFKGKIVHHAVHAMWVQQGFRCIACCALVYWVILLALLTLVAIRYSGCDVYESFSVQASVVNRMSSGDAGTLEDVKDLDSWNDYVENVFVEAIWPSESDLHVDADNWRFGQGLVLLGRPRYPYWSDPFNYVDLSIMILFLWLVVTHIELVHGAAQRSSDWLENSERDVFIDVSDLMWLSTVRQYLLGGVVFFCYLKTLEYLRVAATFAVPVMIIIGMLAKLMSFLTILAVFVLAFGIFDYVVFGLKYAPVNSVMKALVFTLRGALGELDFDGKYEMDQVVGTGMTMLAAVLLVILLLNLLIAVMKHASEKTGGRNSILRALNTLSLLNYASLVRQDAQCRITLSLPGFLELALNDKDVHVRHKAIEVVVVVFFSWPGVLRQFKRYEADDVFLRALSLCAYVTSASYLLIDELNDQNERFEQGK</sequence>
<dbReference type="PROSITE" id="PS50088">
    <property type="entry name" value="ANK_REPEAT"/>
    <property type="match status" value="2"/>
</dbReference>
<dbReference type="PROSITE" id="PS50297">
    <property type="entry name" value="ANK_REP_REGION"/>
    <property type="match status" value="2"/>
</dbReference>
<dbReference type="GO" id="GO:0016020">
    <property type="term" value="C:membrane"/>
    <property type="evidence" value="ECO:0007669"/>
    <property type="project" value="UniProtKB-SubCell"/>
</dbReference>
<gene>
    <name evidence="10" type="ORF">FCC1311_086522</name>
</gene>
<dbReference type="OrthoDB" id="20872at2759"/>
<dbReference type="EMBL" id="BEYU01000122">
    <property type="protein sequence ID" value="GBG32427.1"/>
    <property type="molecule type" value="Genomic_DNA"/>
</dbReference>
<comment type="subcellular location">
    <subcellularLocation>
        <location evidence="1">Membrane</location>
        <topology evidence="1">Multi-pass membrane protein</topology>
    </subcellularLocation>
</comment>
<dbReference type="InterPro" id="IPR013122">
    <property type="entry name" value="PKD1_2_channel"/>
</dbReference>
<dbReference type="SMART" id="SM00248">
    <property type="entry name" value="ANK"/>
    <property type="match status" value="5"/>
</dbReference>
<dbReference type="Pfam" id="PF12796">
    <property type="entry name" value="Ank_2"/>
    <property type="match status" value="1"/>
</dbReference>
<name>A0A2R5GNF5_9STRA</name>
<evidence type="ECO:0000256" key="5">
    <source>
        <dbReference type="ARBA" id="ARBA00023043"/>
    </source>
</evidence>
<evidence type="ECO:0000256" key="3">
    <source>
        <dbReference type="ARBA" id="ARBA00022737"/>
    </source>
</evidence>
<dbReference type="Gene3D" id="1.25.40.20">
    <property type="entry name" value="Ankyrin repeat-containing domain"/>
    <property type="match status" value="2"/>
</dbReference>
<evidence type="ECO:0000256" key="8">
    <source>
        <dbReference type="SAM" id="Phobius"/>
    </source>
</evidence>
<evidence type="ECO:0000313" key="10">
    <source>
        <dbReference type="EMBL" id="GBG32427.1"/>
    </source>
</evidence>
<feature type="repeat" description="ANK" evidence="7">
    <location>
        <begin position="342"/>
        <end position="374"/>
    </location>
</feature>
<evidence type="ECO:0000256" key="4">
    <source>
        <dbReference type="ARBA" id="ARBA00022989"/>
    </source>
</evidence>
<evidence type="ECO:0000256" key="6">
    <source>
        <dbReference type="ARBA" id="ARBA00023136"/>
    </source>
</evidence>
<keyword evidence="2 8" id="KW-0812">Transmembrane</keyword>
<dbReference type="Pfam" id="PF08016">
    <property type="entry name" value="PKD_channel"/>
    <property type="match status" value="1"/>
</dbReference>
<feature type="transmembrane region" description="Helical" evidence="8">
    <location>
        <begin position="1046"/>
        <end position="1077"/>
    </location>
</feature>
<feature type="transmembrane region" description="Helical" evidence="8">
    <location>
        <begin position="967"/>
        <end position="986"/>
    </location>
</feature>
<feature type="transmembrane region" description="Helical" evidence="8">
    <location>
        <begin position="1123"/>
        <end position="1143"/>
    </location>
</feature>
<dbReference type="SUPFAM" id="SSF48403">
    <property type="entry name" value="Ankyrin repeat"/>
    <property type="match status" value="1"/>
</dbReference>
<dbReference type="PANTHER" id="PTHR24198">
    <property type="entry name" value="ANKYRIN REPEAT AND PROTEIN KINASE DOMAIN-CONTAINING PROTEIN"/>
    <property type="match status" value="1"/>
</dbReference>
<accession>A0A2R5GNF5</accession>
<dbReference type="PANTHER" id="PTHR24198:SF165">
    <property type="entry name" value="ANKYRIN REPEAT-CONTAINING PROTEIN-RELATED"/>
    <property type="match status" value="1"/>
</dbReference>
<comment type="caution">
    <text evidence="10">The sequence shown here is derived from an EMBL/GenBank/DDBJ whole genome shotgun (WGS) entry which is preliminary data.</text>
</comment>
<dbReference type="InParanoid" id="A0A2R5GNF5"/>
<dbReference type="Pfam" id="PF00023">
    <property type="entry name" value="Ank"/>
    <property type="match status" value="1"/>
</dbReference>